<keyword evidence="4" id="KW-1185">Reference proteome</keyword>
<organism evidence="3 4">
    <name type="scientific">Deinococcus malanensis</name>
    <dbReference type="NCBI Taxonomy" id="1706855"/>
    <lineage>
        <taxon>Bacteria</taxon>
        <taxon>Thermotogati</taxon>
        <taxon>Deinococcota</taxon>
        <taxon>Deinococci</taxon>
        <taxon>Deinococcales</taxon>
        <taxon>Deinococcaceae</taxon>
        <taxon>Deinococcus</taxon>
    </lineage>
</organism>
<dbReference type="EMBL" id="BMPP01000042">
    <property type="protein sequence ID" value="GGK43642.1"/>
    <property type="molecule type" value="Genomic_DNA"/>
</dbReference>
<keyword evidence="1" id="KW-0597">Phosphoprotein</keyword>
<dbReference type="SMART" id="SM00448">
    <property type="entry name" value="REC"/>
    <property type="match status" value="1"/>
</dbReference>
<dbReference type="CDD" id="cd17557">
    <property type="entry name" value="REC_Rcp-like"/>
    <property type="match status" value="1"/>
</dbReference>
<comment type="caution">
    <text evidence="3">The sequence shown here is derived from an EMBL/GenBank/DDBJ whole genome shotgun (WGS) entry which is preliminary data.</text>
</comment>
<dbReference type="PANTHER" id="PTHR44520:SF2">
    <property type="entry name" value="RESPONSE REGULATOR RCP1"/>
    <property type="match status" value="1"/>
</dbReference>
<reference evidence="4" key="1">
    <citation type="journal article" date="2019" name="Int. J. Syst. Evol. Microbiol.">
        <title>The Global Catalogue of Microorganisms (GCM) 10K type strain sequencing project: providing services to taxonomists for standard genome sequencing and annotation.</title>
        <authorList>
            <consortium name="The Broad Institute Genomics Platform"/>
            <consortium name="The Broad Institute Genome Sequencing Center for Infectious Disease"/>
            <person name="Wu L."/>
            <person name="Ma J."/>
        </authorList>
    </citation>
    <scope>NUCLEOTIDE SEQUENCE [LARGE SCALE GENOMIC DNA]</scope>
    <source>
        <strain evidence="4">JCM 30331</strain>
    </source>
</reference>
<proteinExistence type="predicted"/>
<dbReference type="InterPro" id="IPR052893">
    <property type="entry name" value="TCS_response_regulator"/>
</dbReference>
<dbReference type="InterPro" id="IPR011006">
    <property type="entry name" value="CheY-like_superfamily"/>
</dbReference>
<name>A0ABQ2F270_9DEIO</name>
<evidence type="ECO:0000313" key="3">
    <source>
        <dbReference type="EMBL" id="GGK43642.1"/>
    </source>
</evidence>
<dbReference type="Pfam" id="PF00072">
    <property type="entry name" value="Response_reg"/>
    <property type="match status" value="1"/>
</dbReference>
<dbReference type="InterPro" id="IPR001789">
    <property type="entry name" value="Sig_transdc_resp-reg_receiver"/>
</dbReference>
<dbReference type="PANTHER" id="PTHR44520">
    <property type="entry name" value="RESPONSE REGULATOR RCP1-RELATED"/>
    <property type="match status" value="1"/>
</dbReference>
<evidence type="ECO:0000259" key="2">
    <source>
        <dbReference type="PROSITE" id="PS50110"/>
    </source>
</evidence>
<dbReference type="PROSITE" id="PS50110">
    <property type="entry name" value="RESPONSE_REGULATORY"/>
    <property type="match status" value="1"/>
</dbReference>
<dbReference type="SUPFAM" id="SSF52172">
    <property type="entry name" value="CheY-like"/>
    <property type="match status" value="1"/>
</dbReference>
<sequence>MLLVEDDPNDVLMASLAFEVTGFDSEVAIVNNGRDALDFLHRSGRHAHWPEGVPQLILTDLNMPQMDGLELLKTIKEDDRLAEIPVVVLTTSTAERDREACALLGANDYLVKPHNFEDFVLLIDTLTTRWLQTDSLAM</sequence>
<feature type="domain" description="Response regulatory" evidence="2">
    <location>
        <begin position="1"/>
        <end position="127"/>
    </location>
</feature>
<protein>
    <submittedName>
        <fullName evidence="3">Response regulator</fullName>
    </submittedName>
</protein>
<dbReference type="Proteomes" id="UP000647587">
    <property type="component" value="Unassembled WGS sequence"/>
</dbReference>
<feature type="modified residue" description="4-aspartylphosphate" evidence="1">
    <location>
        <position position="60"/>
    </location>
</feature>
<dbReference type="Gene3D" id="3.40.50.2300">
    <property type="match status" value="1"/>
</dbReference>
<gene>
    <name evidence="3" type="ORF">GCM10008955_41720</name>
</gene>
<evidence type="ECO:0000313" key="4">
    <source>
        <dbReference type="Proteomes" id="UP000647587"/>
    </source>
</evidence>
<evidence type="ECO:0000256" key="1">
    <source>
        <dbReference type="PROSITE-ProRule" id="PRU00169"/>
    </source>
</evidence>
<dbReference type="RefSeq" id="WP_229780959.1">
    <property type="nucleotide sequence ID" value="NZ_BMPP01000042.1"/>
</dbReference>
<accession>A0ABQ2F270</accession>